<dbReference type="GO" id="GO:0016857">
    <property type="term" value="F:racemase and epimerase activity, acting on carbohydrates and derivatives"/>
    <property type="evidence" value="ECO:0007669"/>
    <property type="project" value="InterPro"/>
</dbReference>
<reference evidence="1" key="1">
    <citation type="submission" date="2020-10" db="EMBL/GenBank/DDBJ databases">
        <authorList>
            <person name="Gilroy R."/>
        </authorList>
    </citation>
    <scope>NUCLEOTIDE SEQUENCE</scope>
    <source>
        <strain evidence="1">B1-15692</strain>
    </source>
</reference>
<dbReference type="EMBL" id="JADIMH010000022">
    <property type="protein sequence ID" value="MBO8466976.1"/>
    <property type="molecule type" value="Genomic_DNA"/>
</dbReference>
<evidence type="ECO:0000313" key="2">
    <source>
        <dbReference type="Proteomes" id="UP000823660"/>
    </source>
</evidence>
<proteinExistence type="predicted"/>
<dbReference type="PANTHER" id="PTHR43239:SF1">
    <property type="entry name" value="UPF0734 PROTEIN DDB_G0273871_DDB_G0273177"/>
    <property type="match status" value="1"/>
</dbReference>
<dbReference type="PANTHER" id="PTHR43239">
    <property type="entry name" value="UPF0734 PROTEIN DDB_G0273871/DDB_G0273177"/>
    <property type="match status" value="1"/>
</dbReference>
<evidence type="ECO:0000313" key="1">
    <source>
        <dbReference type="EMBL" id="MBO8466976.1"/>
    </source>
</evidence>
<dbReference type="SUPFAM" id="SSF54909">
    <property type="entry name" value="Dimeric alpha+beta barrel"/>
    <property type="match status" value="1"/>
</dbReference>
<organism evidence="1 2">
    <name type="scientific">Candidatus Cryptobacteroides faecipullorum</name>
    <dbReference type="NCBI Taxonomy" id="2840764"/>
    <lineage>
        <taxon>Bacteria</taxon>
        <taxon>Pseudomonadati</taxon>
        <taxon>Bacteroidota</taxon>
        <taxon>Bacteroidia</taxon>
        <taxon>Bacteroidales</taxon>
        <taxon>Candidatus Cryptobacteroides</taxon>
    </lineage>
</organism>
<dbReference type="Proteomes" id="UP000823660">
    <property type="component" value="Unassembled WGS sequence"/>
</dbReference>
<dbReference type="AlphaFoldDB" id="A0A9D9I8L3"/>
<dbReference type="Pfam" id="PF05336">
    <property type="entry name" value="rhaM"/>
    <property type="match status" value="1"/>
</dbReference>
<accession>A0A9D9I8L3</accession>
<dbReference type="Gene3D" id="3.30.70.100">
    <property type="match status" value="1"/>
</dbReference>
<dbReference type="InterPro" id="IPR011008">
    <property type="entry name" value="Dimeric_a/b-barrel"/>
</dbReference>
<reference evidence="1" key="2">
    <citation type="journal article" date="2021" name="PeerJ">
        <title>Extensive microbial diversity within the chicken gut microbiome revealed by metagenomics and culture.</title>
        <authorList>
            <person name="Gilroy R."/>
            <person name="Ravi A."/>
            <person name="Getino M."/>
            <person name="Pursley I."/>
            <person name="Horton D.L."/>
            <person name="Alikhan N.F."/>
            <person name="Baker D."/>
            <person name="Gharbi K."/>
            <person name="Hall N."/>
            <person name="Watson M."/>
            <person name="Adriaenssens E.M."/>
            <person name="Foster-Nyarko E."/>
            <person name="Jarju S."/>
            <person name="Secka A."/>
            <person name="Antonio M."/>
            <person name="Oren A."/>
            <person name="Chaudhuri R.R."/>
            <person name="La Ragione R."/>
            <person name="Hildebrand F."/>
            <person name="Pallen M.J."/>
        </authorList>
    </citation>
    <scope>NUCLEOTIDE SEQUENCE</scope>
    <source>
        <strain evidence="1">B1-15692</strain>
    </source>
</reference>
<comment type="caution">
    <text evidence="1">The sequence shown here is derived from an EMBL/GenBank/DDBJ whole genome shotgun (WGS) entry which is preliminary data.</text>
</comment>
<sequence length="111" mass="13043">MKRYCQTLTLNNDPQLVEKYIEVHSHVWPEIIEGQHEVGILSMEIYAKGRNLFMIVDTVDDFDWERDMARLATLPGQAEWEAYVSRFQGCSPEAKSTEKWQLMTKIFDSEK</sequence>
<dbReference type="InterPro" id="IPR008000">
    <property type="entry name" value="Rham/fucose_mutarotase"/>
</dbReference>
<dbReference type="InterPro" id="IPR052996">
    <property type="entry name" value="Carb_Metab_Mutarotase"/>
</dbReference>
<gene>
    <name evidence="1" type="ORF">IAB99_04340</name>
</gene>
<protein>
    <submittedName>
        <fullName evidence="1">L-rhamnose mutarotase</fullName>
    </submittedName>
</protein>
<name>A0A9D9I8L3_9BACT</name>